<evidence type="ECO:0000313" key="2">
    <source>
        <dbReference type="EMBL" id="GHA58392.1"/>
    </source>
</evidence>
<feature type="domain" description="Mycothiol-dependent maleylpyruvate isomerase metal-binding" evidence="1">
    <location>
        <begin position="7"/>
        <end position="145"/>
    </location>
</feature>
<dbReference type="Pfam" id="PF11716">
    <property type="entry name" value="MDMPI_N"/>
    <property type="match status" value="1"/>
</dbReference>
<dbReference type="InterPro" id="IPR017518">
    <property type="entry name" value="CHP03084"/>
</dbReference>
<dbReference type="EMBL" id="BMZF01000008">
    <property type="protein sequence ID" value="GHA58392.1"/>
    <property type="molecule type" value="Genomic_DNA"/>
</dbReference>
<protein>
    <submittedName>
        <fullName evidence="2">TIGR03084 family protein</fullName>
    </submittedName>
</protein>
<sequence>MQQAKDFHDECHALADVIETISSQEFEQKTQFKNWTINDVIGHLHMFNHAAELTLRDSALFDPFWARITQQLQMGKSLLETQYPWLDGLAGRELFQAWKDGSETLANIYAKADPKQRVNWAGPQMSARSSITARQMETWAHGQAVFDVLGVGRTDTDRIKNIVFLGVNTFGWTFENRGLAVPVDVPYLKLTAPSGVVWEWNAPNDHNAIIGKAIEFAQVVTQTRNVGDTALNISGKTAQSWMDMAQCFAGGVENPPAKSQRFMLRKN</sequence>
<gene>
    <name evidence="2" type="ORF">GCM10008927_25010</name>
</gene>
<dbReference type="InterPro" id="IPR034660">
    <property type="entry name" value="DinB/YfiT-like"/>
</dbReference>
<dbReference type="NCBIfam" id="TIGR03083">
    <property type="entry name" value="maleylpyruvate isomerase family mycothiol-dependent enzyme"/>
    <property type="match status" value="1"/>
</dbReference>
<accession>A0ABQ3D5A7</accession>
<dbReference type="InterPro" id="IPR024344">
    <property type="entry name" value="MDMPI_metal-binding"/>
</dbReference>
<dbReference type="Proteomes" id="UP000634455">
    <property type="component" value="Unassembled WGS sequence"/>
</dbReference>
<organism evidence="2 3">
    <name type="scientific">Paramylibacter ulvae</name>
    <dbReference type="NCBI Taxonomy" id="1651968"/>
    <lineage>
        <taxon>Bacteria</taxon>
        <taxon>Pseudomonadati</taxon>
        <taxon>Pseudomonadota</taxon>
        <taxon>Alphaproteobacteria</taxon>
        <taxon>Rhodobacterales</taxon>
        <taxon>Paracoccaceae</taxon>
        <taxon>Paramylibacter</taxon>
    </lineage>
</organism>
<keyword evidence="3" id="KW-1185">Reference proteome</keyword>
<comment type="caution">
    <text evidence="2">The sequence shown here is derived from an EMBL/GenBank/DDBJ whole genome shotgun (WGS) entry which is preliminary data.</text>
</comment>
<dbReference type="NCBIfam" id="TIGR03084">
    <property type="entry name" value="TIGR03084 family metal-binding protein"/>
    <property type="match status" value="1"/>
</dbReference>
<dbReference type="SUPFAM" id="SSF109854">
    <property type="entry name" value="DinB/YfiT-like putative metalloenzymes"/>
    <property type="match status" value="1"/>
</dbReference>
<reference evidence="3" key="1">
    <citation type="journal article" date="2019" name="Int. J. Syst. Evol. Microbiol.">
        <title>The Global Catalogue of Microorganisms (GCM) 10K type strain sequencing project: providing services to taxonomists for standard genome sequencing and annotation.</title>
        <authorList>
            <consortium name="The Broad Institute Genomics Platform"/>
            <consortium name="The Broad Institute Genome Sequencing Center for Infectious Disease"/>
            <person name="Wu L."/>
            <person name="Ma J."/>
        </authorList>
    </citation>
    <scope>NUCLEOTIDE SEQUENCE [LARGE SCALE GENOMIC DNA]</scope>
    <source>
        <strain evidence="3">KCTC 32465</strain>
    </source>
</reference>
<evidence type="ECO:0000313" key="3">
    <source>
        <dbReference type="Proteomes" id="UP000634455"/>
    </source>
</evidence>
<dbReference type="Gene3D" id="1.20.120.450">
    <property type="entry name" value="dinb family like domain"/>
    <property type="match status" value="1"/>
</dbReference>
<dbReference type="RefSeq" id="WP_189641070.1">
    <property type="nucleotide sequence ID" value="NZ_BMZF01000008.1"/>
</dbReference>
<name>A0ABQ3D5A7_9RHOB</name>
<proteinExistence type="predicted"/>
<dbReference type="InterPro" id="IPR017517">
    <property type="entry name" value="Maleyloyr_isom"/>
</dbReference>
<evidence type="ECO:0000259" key="1">
    <source>
        <dbReference type="Pfam" id="PF11716"/>
    </source>
</evidence>